<dbReference type="GO" id="GO:0007059">
    <property type="term" value="P:chromosome segregation"/>
    <property type="evidence" value="ECO:0007669"/>
    <property type="project" value="UniProtKB-UniRule"/>
</dbReference>
<evidence type="ECO:0000256" key="3">
    <source>
        <dbReference type="HAMAP-Rule" id="MF_01805"/>
    </source>
</evidence>
<comment type="function">
    <text evidence="3">Participates in chromosomal partition during cell division. May act via the formation of a condensin-like complex containing Smc and ScpB that pull DNA away from mid-cell into both cell halves.</text>
</comment>
<dbReference type="GO" id="GO:0006260">
    <property type="term" value="P:DNA replication"/>
    <property type="evidence" value="ECO:0007669"/>
    <property type="project" value="UniProtKB-UniRule"/>
</dbReference>
<name>A0A544QTY0_9FIRM</name>
<dbReference type="InterPro" id="IPR023093">
    <property type="entry name" value="ScpA-like_C"/>
</dbReference>
<dbReference type="GO" id="GO:0005737">
    <property type="term" value="C:cytoplasm"/>
    <property type="evidence" value="ECO:0007669"/>
    <property type="project" value="UniProtKB-SubCell"/>
</dbReference>
<keyword evidence="3" id="KW-0963">Cytoplasm</keyword>
<dbReference type="Proteomes" id="UP000317863">
    <property type="component" value="Unassembled WGS sequence"/>
</dbReference>
<dbReference type="InterPro" id="IPR036390">
    <property type="entry name" value="WH_DNA-bd_sf"/>
</dbReference>
<comment type="caution">
    <text evidence="4">The sequence shown here is derived from an EMBL/GenBank/DDBJ whole genome shotgun (WGS) entry which is preliminary data.</text>
</comment>
<dbReference type="PANTHER" id="PTHR33969:SF2">
    <property type="entry name" value="SEGREGATION AND CONDENSATION PROTEIN A"/>
    <property type="match status" value="1"/>
</dbReference>
<keyword evidence="5" id="KW-1185">Reference proteome</keyword>
<dbReference type="OrthoDB" id="9811016at2"/>
<keyword evidence="3" id="KW-0131">Cell cycle</keyword>
<dbReference type="RefSeq" id="WP_142536388.1">
    <property type="nucleotide sequence ID" value="NZ_SGJB01000015.1"/>
</dbReference>
<evidence type="ECO:0000313" key="5">
    <source>
        <dbReference type="Proteomes" id="UP000317863"/>
    </source>
</evidence>
<dbReference type="PANTHER" id="PTHR33969">
    <property type="entry name" value="SEGREGATION AND CONDENSATION PROTEIN A"/>
    <property type="match status" value="1"/>
</dbReference>
<comment type="subunit">
    <text evidence="3">Component of a cohesin-like complex composed of ScpA, ScpB and the Smc homodimer, in which ScpA and ScpB bind to the head domain of Smc. The presence of the three proteins is required for the association of the complex with DNA.</text>
</comment>
<evidence type="ECO:0000313" key="4">
    <source>
        <dbReference type="EMBL" id="TQQ84137.1"/>
    </source>
</evidence>
<gene>
    <name evidence="3" type="primary">scpA</name>
    <name evidence="4" type="ORF">EXD82_07975</name>
</gene>
<dbReference type="Pfam" id="PF02616">
    <property type="entry name" value="SMC_ScpA"/>
    <property type="match status" value="1"/>
</dbReference>
<sequence length="242" mass="28984">MKYNVQIKAYEGPMDLLYDLVTKHKIDIKDISISEITAQYIDYLSQMEKMDMEITSDFIAMASKLLEIKSRYLLYIQRENEEDEDPRLELVEKLEEYRKYKQASVELKDKCSKIYERFYRKREEVITEEKLNTDDISVELMMEYLPKLLKRIEDKKEEQAVTDDVKRLVSKKVFSVEEKIVYIRSILNEKKEVSFMDTIKDGTKDEVIATFLSILELIKEREIKVEQDTFFDDIIIIRNMEC</sequence>
<comment type="subcellular location">
    <subcellularLocation>
        <location evidence="3">Cytoplasm</location>
    </subcellularLocation>
    <text evidence="3">Associated with two foci at the outer edges of the nucleoid region in young cells, and at four foci within both cell halves in older cells.</text>
</comment>
<proteinExistence type="inferred from homology"/>
<dbReference type="SUPFAM" id="SSF46785">
    <property type="entry name" value="Winged helix' DNA-binding domain"/>
    <property type="match status" value="1"/>
</dbReference>
<reference evidence="4 5" key="1">
    <citation type="submission" date="2019-02" db="EMBL/GenBank/DDBJ databases">
        <title>Peptostreptococcaceae bacterium ZHW00191 nov., a new bacterium isolated from the human gut.</title>
        <authorList>
            <person name="Zhou H.-W."/>
            <person name="Chen X.-J."/>
        </authorList>
    </citation>
    <scope>NUCLEOTIDE SEQUENCE [LARGE SCALE GENOMIC DNA]</scope>
    <source>
        <strain evidence="4 5">ZHW00191</strain>
    </source>
</reference>
<dbReference type="AlphaFoldDB" id="A0A544QTY0"/>
<dbReference type="HAMAP" id="MF_01805">
    <property type="entry name" value="ScpA"/>
    <property type="match status" value="1"/>
</dbReference>
<keyword evidence="3" id="KW-0132">Cell division</keyword>
<accession>A0A544QTY0</accession>
<evidence type="ECO:0000256" key="2">
    <source>
        <dbReference type="ARBA" id="ARBA00044777"/>
    </source>
</evidence>
<dbReference type="Gene3D" id="1.10.10.580">
    <property type="entry name" value="Structural maintenance of chromosome 1. Chain E"/>
    <property type="match status" value="1"/>
</dbReference>
<comment type="similarity">
    <text evidence="3">Belongs to the ScpA family.</text>
</comment>
<evidence type="ECO:0000256" key="1">
    <source>
        <dbReference type="ARBA" id="ARBA00022829"/>
    </source>
</evidence>
<dbReference type="Gene3D" id="6.10.250.2410">
    <property type="match status" value="1"/>
</dbReference>
<keyword evidence="1 3" id="KW-0159">Chromosome partition</keyword>
<organism evidence="4 5">
    <name type="scientific">Peptacetobacter hominis</name>
    <dbReference type="NCBI Taxonomy" id="2743610"/>
    <lineage>
        <taxon>Bacteria</taxon>
        <taxon>Bacillati</taxon>
        <taxon>Bacillota</taxon>
        <taxon>Clostridia</taxon>
        <taxon>Peptostreptococcales</taxon>
        <taxon>Peptostreptococcaceae</taxon>
        <taxon>Peptacetobacter</taxon>
    </lineage>
</organism>
<dbReference type="EMBL" id="SGJB01000015">
    <property type="protein sequence ID" value="TQQ84137.1"/>
    <property type="molecule type" value="Genomic_DNA"/>
</dbReference>
<protein>
    <recommendedName>
        <fullName evidence="2 3">Segregation and condensation protein A</fullName>
    </recommendedName>
</protein>
<dbReference type="InterPro" id="IPR003768">
    <property type="entry name" value="ScpA"/>
</dbReference>
<dbReference type="GO" id="GO:0051301">
    <property type="term" value="P:cell division"/>
    <property type="evidence" value="ECO:0007669"/>
    <property type="project" value="UniProtKB-KW"/>
</dbReference>